<comment type="caution">
    <text evidence="2">The sequence shown here is derived from an EMBL/GenBank/DDBJ whole genome shotgun (WGS) entry which is preliminary data.</text>
</comment>
<keyword evidence="3" id="KW-1185">Reference proteome</keyword>
<evidence type="ECO:0000313" key="2">
    <source>
        <dbReference type="EMBL" id="MFC5972163.1"/>
    </source>
</evidence>
<protein>
    <recommendedName>
        <fullName evidence="4">Lipoprotein</fullName>
    </recommendedName>
</protein>
<dbReference type="EMBL" id="JBHSQH010000001">
    <property type="protein sequence ID" value="MFC5972163.1"/>
    <property type="molecule type" value="Genomic_DNA"/>
</dbReference>
<evidence type="ECO:0008006" key="4">
    <source>
        <dbReference type="Google" id="ProtNLM"/>
    </source>
</evidence>
<dbReference type="PROSITE" id="PS51257">
    <property type="entry name" value="PROKAR_LIPOPROTEIN"/>
    <property type="match status" value="1"/>
</dbReference>
<organism evidence="2 3">
    <name type="scientific">Halomarina salina</name>
    <dbReference type="NCBI Taxonomy" id="1872699"/>
    <lineage>
        <taxon>Archaea</taxon>
        <taxon>Methanobacteriati</taxon>
        <taxon>Methanobacteriota</taxon>
        <taxon>Stenosarchaea group</taxon>
        <taxon>Halobacteria</taxon>
        <taxon>Halobacteriales</taxon>
        <taxon>Natronomonadaceae</taxon>
        <taxon>Halomarina</taxon>
    </lineage>
</organism>
<evidence type="ECO:0000313" key="3">
    <source>
        <dbReference type="Proteomes" id="UP001596099"/>
    </source>
</evidence>
<feature type="compositionally biased region" description="Low complexity" evidence="1">
    <location>
        <begin position="37"/>
        <end position="46"/>
    </location>
</feature>
<name>A0ABD5RPB2_9EURY</name>
<proteinExistence type="predicted"/>
<evidence type="ECO:0000256" key="1">
    <source>
        <dbReference type="SAM" id="MobiDB-lite"/>
    </source>
</evidence>
<sequence length="271" mass="28420">MTRSRLLALVLCLSLVLAGCAGTGGSADDGADPSTTGSDDGADASSGGDGSGDSGNDGSSESGSGDGDTVTAWERFSFAEGEFYQFRVNDVRNDRDVLLTWDVVAVDGSEVTADVTYDDGTASYTYTLTGENATISTQLIQAAMQENPEDEAAMEAATSAYGYLTLGPFNPISSYFAARDLAVGNSWNLAGSATDGFMTANVEGRDEYAGKECYVSTIRVPDNEAWAESDSNEWVSCIAPDVGLSLYSAYYDAETGELTAEITLETYRSGE</sequence>
<reference evidence="2 3" key="1">
    <citation type="journal article" date="2019" name="Int. J. Syst. Evol. Microbiol.">
        <title>The Global Catalogue of Microorganisms (GCM) 10K type strain sequencing project: providing services to taxonomists for standard genome sequencing and annotation.</title>
        <authorList>
            <consortium name="The Broad Institute Genomics Platform"/>
            <consortium name="The Broad Institute Genome Sequencing Center for Infectious Disease"/>
            <person name="Wu L."/>
            <person name="Ma J."/>
        </authorList>
    </citation>
    <scope>NUCLEOTIDE SEQUENCE [LARGE SCALE GENOMIC DNA]</scope>
    <source>
        <strain evidence="2 3">CGMCC 1.12543</strain>
    </source>
</reference>
<accession>A0ABD5RPB2</accession>
<dbReference type="RefSeq" id="WP_247415234.1">
    <property type="nucleotide sequence ID" value="NZ_JALLGW010000001.1"/>
</dbReference>
<dbReference type="Proteomes" id="UP001596099">
    <property type="component" value="Unassembled WGS sequence"/>
</dbReference>
<feature type="region of interest" description="Disordered" evidence="1">
    <location>
        <begin position="24"/>
        <end position="68"/>
    </location>
</feature>
<gene>
    <name evidence="2" type="ORF">ACFPYI_12555</name>
</gene>
<dbReference type="AlphaFoldDB" id="A0ABD5RPB2"/>